<reference evidence="2 3" key="1">
    <citation type="journal article" date="2018" name="Evol. Lett.">
        <title>Horizontal gene cluster transfer increased hallucinogenic mushroom diversity.</title>
        <authorList>
            <person name="Reynolds H.T."/>
            <person name="Vijayakumar V."/>
            <person name="Gluck-Thaler E."/>
            <person name="Korotkin H.B."/>
            <person name="Matheny P.B."/>
            <person name="Slot J.C."/>
        </authorList>
    </citation>
    <scope>NUCLEOTIDE SEQUENCE [LARGE SCALE GENOMIC DNA]</scope>
    <source>
        <strain evidence="2 3">2631</strain>
    </source>
</reference>
<evidence type="ECO:0000313" key="2">
    <source>
        <dbReference type="EMBL" id="PPQ90480.1"/>
    </source>
</evidence>
<dbReference type="EMBL" id="NHYD01001635">
    <property type="protein sequence ID" value="PPQ90480.1"/>
    <property type="molecule type" value="Genomic_DNA"/>
</dbReference>
<dbReference type="AlphaFoldDB" id="A0A409XIB2"/>
<comment type="caution">
    <text evidence="2">The sequence shown here is derived from an EMBL/GenBank/DDBJ whole genome shotgun (WGS) entry which is preliminary data.</text>
</comment>
<sequence>MKGVKRVIYGYGLTPTAGLIITGPKIAEIRHCCKFDNEAGLSRNTENRCLSSLSHEDKDKAWAQRGKSMKKGGGHDGAEQDHLWQVAGWSISITPDLTRDKLYNAAFPSLSTFPTTSSRRNPFILVH</sequence>
<gene>
    <name evidence="2" type="ORF">CVT25_014998</name>
</gene>
<proteinExistence type="predicted"/>
<evidence type="ECO:0000256" key="1">
    <source>
        <dbReference type="SAM" id="MobiDB-lite"/>
    </source>
</evidence>
<protein>
    <submittedName>
        <fullName evidence="2">Uncharacterized protein</fullName>
    </submittedName>
</protein>
<dbReference type="Proteomes" id="UP000283269">
    <property type="component" value="Unassembled WGS sequence"/>
</dbReference>
<organism evidence="2 3">
    <name type="scientific">Psilocybe cyanescens</name>
    <dbReference type="NCBI Taxonomy" id="93625"/>
    <lineage>
        <taxon>Eukaryota</taxon>
        <taxon>Fungi</taxon>
        <taxon>Dikarya</taxon>
        <taxon>Basidiomycota</taxon>
        <taxon>Agaricomycotina</taxon>
        <taxon>Agaricomycetes</taxon>
        <taxon>Agaricomycetidae</taxon>
        <taxon>Agaricales</taxon>
        <taxon>Agaricineae</taxon>
        <taxon>Strophariaceae</taxon>
        <taxon>Psilocybe</taxon>
    </lineage>
</organism>
<evidence type="ECO:0000313" key="3">
    <source>
        <dbReference type="Proteomes" id="UP000283269"/>
    </source>
</evidence>
<accession>A0A409XIB2</accession>
<name>A0A409XIB2_PSICY</name>
<feature type="region of interest" description="Disordered" evidence="1">
    <location>
        <begin position="53"/>
        <end position="79"/>
    </location>
</feature>
<keyword evidence="3" id="KW-1185">Reference proteome</keyword>
<dbReference type="InParanoid" id="A0A409XIB2"/>